<dbReference type="AlphaFoldDB" id="A0A4Z2H7F1"/>
<keyword evidence="3" id="KW-1185">Reference proteome</keyword>
<evidence type="ECO:0000313" key="2">
    <source>
        <dbReference type="EMBL" id="TNN61729.1"/>
    </source>
</evidence>
<gene>
    <name evidence="2" type="ORF">EYF80_028091</name>
</gene>
<dbReference type="Proteomes" id="UP000314294">
    <property type="component" value="Unassembled WGS sequence"/>
</dbReference>
<reference evidence="2 3" key="1">
    <citation type="submission" date="2019-03" db="EMBL/GenBank/DDBJ databases">
        <title>First draft genome of Liparis tanakae, snailfish: a comprehensive survey of snailfish specific genes.</title>
        <authorList>
            <person name="Kim W."/>
            <person name="Song I."/>
            <person name="Jeong J.-H."/>
            <person name="Kim D."/>
            <person name="Kim S."/>
            <person name="Ryu S."/>
            <person name="Song J.Y."/>
            <person name="Lee S.K."/>
        </authorList>
    </citation>
    <scope>NUCLEOTIDE SEQUENCE [LARGE SCALE GENOMIC DNA]</scope>
    <source>
        <tissue evidence="2">Muscle</tissue>
    </source>
</reference>
<dbReference type="OrthoDB" id="8939517at2759"/>
<sequence length="136" mass="15538">MSKAQTLSRLVHQRLTAAAQEICGLLEGAMSEYEEELCALKEENQRNRKLLHAVLSPEVRVQRADVQQVPPGPQGRSSSLEQEEPEPPHIKEEEQEPPHIKEEEQEPPHIKEEEQELCISPVEERSAVLWPRGKCH</sequence>
<dbReference type="EMBL" id="SRLO01000310">
    <property type="protein sequence ID" value="TNN61729.1"/>
    <property type="molecule type" value="Genomic_DNA"/>
</dbReference>
<feature type="region of interest" description="Disordered" evidence="1">
    <location>
        <begin position="62"/>
        <end position="118"/>
    </location>
</feature>
<name>A0A4Z2H7F1_9TELE</name>
<protein>
    <submittedName>
        <fullName evidence="2">Uncharacterized protein</fullName>
    </submittedName>
</protein>
<accession>A0A4Z2H7F1</accession>
<comment type="caution">
    <text evidence="2">The sequence shown here is derived from an EMBL/GenBank/DDBJ whole genome shotgun (WGS) entry which is preliminary data.</text>
</comment>
<feature type="compositionally biased region" description="Basic and acidic residues" evidence="1">
    <location>
        <begin position="86"/>
        <end position="112"/>
    </location>
</feature>
<evidence type="ECO:0000313" key="3">
    <source>
        <dbReference type="Proteomes" id="UP000314294"/>
    </source>
</evidence>
<evidence type="ECO:0000256" key="1">
    <source>
        <dbReference type="SAM" id="MobiDB-lite"/>
    </source>
</evidence>
<organism evidence="2 3">
    <name type="scientific">Liparis tanakae</name>
    <name type="common">Tanaka's snailfish</name>
    <dbReference type="NCBI Taxonomy" id="230148"/>
    <lineage>
        <taxon>Eukaryota</taxon>
        <taxon>Metazoa</taxon>
        <taxon>Chordata</taxon>
        <taxon>Craniata</taxon>
        <taxon>Vertebrata</taxon>
        <taxon>Euteleostomi</taxon>
        <taxon>Actinopterygii</taxon>
        <taxon>Neopterygii</taxon>
        <taxon>Teleostei</taxon>
        <taxon>Neoteleostei</taxon>
        <taxon>Acanthomorphata</taxon>
        <taxon>Eupercaria</taxon>
        <taxon>Perciformes</taxon>
        <taxon>Cottioidei</taxon>
        <taxon>Cottales</taxon>
        <taxon>Liparidae</taxon>
        <taxon>Liparis</taxon>
    </lineage>
</organism>
<proteinExistence type="predicted"/>